<evidence type="ECO:0000313" key="3">
    <source>
        <dbReference type="Proteomes" id="UP000789405"/>
    </source>
</evidence>
<accession>A0A9N9P3L3</accession>
<evidence type="ECO:0000313" key="2">
    <source>
        <dbReference type="EMBL" id="CAG8800072.1"/>
    </source>
</evidence>
<name>A0A9N9P3L3_9GLOM</name>
<comment type="caution">
    <text evidence="2">The sequence shown here is derived from an EMBL/GenBank/DDBJ whole genome shotgun (WGS) entry which is preliminary data.</text>
</comment>
<dbReference type="AlphaFoldDB" id="A0A9N9P3L3"/>
<feature type="region of interest" description="Disordered" evidence="1">
    <location>
        <begin position="43"/>
        <end position="76"/>
    </location>
</feature>
<evidence type="ECO:0000256" key="1">
    <source>
        <dbReference type="SAM" id="MobiDB-lite"/>
    </source>
</evidence>
<sequence length="76" mass="8422">KMEKQQIHSQDSKLANNSSSENVSWADISETNAAKECNVRVLESTDVNKQTDNLHVSAKTHDSIESKIPDLQSDPV</sequence>
<proteinExistence type="predicted"/>
<feature type="compositionally biased region" description="Basic and acidic residues" evidence="1">
    <location>
        <begin position="59"/>
        <end position="68"/>
    </location>
</feature>
<dbReference type="Proteomes" id="UP000789405">
    <property type="component" value="Unassembled WGS sequence"/>
</dbReference>
<feature type="non-terminal residue" evidence="2">
    <location>
        <position position="1"/>
    </location>
</feature>
<organism evidence="2 3">
    <name type="scientific">Dentiscutata erythropus</name>
    <dbReference type="NCBI Taxonomy" id="1348616"/>
    <lineage>
        <taxon>Eukaryota</taxon>
        <taxon>Fungi</taxon>
        <taxon>Fungi incertae sedis</taxon>
        <taxon>Mucoromycota</taxon>
        <taxon>Glomeromycotina</taxon>
        <taxon>Glomeromycetes</taxon>
        <taxon>Diversisporales</taxon>
        <taxon>Gigasporaceae</taxon>
        <taxon>Dentiscutata</taxon>
    </lineage>
</organism>
<protein>
    <submittedName>
        <fullName evidence="2">14583_t:CDS:1</fullName>
    </submittedName>
</protein>
<feature type="compositionally biased region" description="Polar residues" evidence="1">
    <location>
        <begin position="45"/>
        <end position="54"/>
    </location>
</feature>
<feature type="compositionally biased region" description="Polar residues" evidence="1">
    <location>
        <begin position="7"/>
        <end position="23"/>
    </location>
</feature>
<reference evidence="2" key="1">
    <citation type="submission" date="2021-06" db="EMBL/GenBank/DDBJ databases">
        <authorList>
            <person name="Kallberg Y."/>
            <person name="Tangrot J."/>
            <person name="Rosling A."/>
        </authorList>
    </citation>
    <scope>NUCLEOTIDE SEQUENCE</scope>
    <source>
        <strain evidence="2">MA453B</strain>
    </source>
</reference>
<dbReference type="EMBL" id="CAJVPY010034494">
    <property type="protein sequence ID" value="CAG8800072.1"/>
    <property type="molecule type" value="Genomic_DNA"/>
</dbReference>
<gene>
    <name evidence="2" type="ORF">DERYTH_LOCUS23191</name>
</gene>
<keyword evidence="3" id="KW-1185">Reference proteome</keyword>
<feature type="region of interest" description="Disordered" evidence="1">
    <location>
        <begin position="1"/>
        <end position="27"/>
    </location>
</feature>